<gene>
    <name evidence="2" type="ORF">EII35_15235</name>
</gene>
<feature type="compositionally biased region" description="Polar residues" evidence="1">
    <location>
        <begin position="446"/>
        <end position="456"/>
    </location>
</feature>
<reference evidence="2 3" key="1">
    <citation type="submission" date="2018-11" db="EMBL/GenBank/DDBJ databases">
        <title>Genomes From Bacteria Associated with the Canine Oral Cavity: a Test Case for Automated Genome-Based Taxonomic Assignment.</title>
        <authorList>
            <person name="Coil D.A."/>
            <person name="Jospin G."/>
            <person name="Darling A.E."/>
            <person name="Wallis C."/>
            <person name="Davis I.J."/>
            <person name="Harris S."/>
            <person name="Eisen J.A."/>
            <person name="Holcombe L.J."/>
            <person name="O'Flynn C."/>
        </authorList>
    </citation>
    <scope>NUCLEOTIDE SEQUENCE [LARGE SCALE GENOMIC DNA]</scope>
    <source>
        <strain evidence="2 3">OH2822_COT-296</strain>
    </source>
</reference>
<sequence>MPTSPNYDRLRRLAALASVETADPTILAEIQSTLTDLRETIQAVRRTPGLEGKVRSAIRSYLDERSSEVDSYAEAVNVITGKYQKAREAISHANAQFSQLIPKLNTPAETRALQEMAMVDFGEVYMTMFEYNKGIAEKRNLEREKEALRILDEANGTLEGLLGALSTDKRDLDRSSGGPRESGGPSAGGGPDHLAPGYPSGGDPRSSHVPGRPGHWVDPTSPSPGPGSLVGRVIPNDPMPPYQPGEPAPRLVPTPGGTLRPDPTPIVENPRWPDDVLNHPINAKLTPQGPIGGYLPPGITDIDDPRWRTDYHHPALGGPPKPNGLSIVGGVLGTGAAATAATRAATPIGTGISPGATPYVPGHPMAPGTTGAAPTRGGTLRPATTAGTGTPGQTTRPTTPGMWGTPPGGAPGRDEQDKKRPLVGYQVTRINDDPPEVDPSHFAAGDTTTLTPAPPP</sequence>
<name>A0A3P1WLL2_9ACTN</name>
<organism evidence="2 3">
    <name type="scientific">Arachnia propionica</name>
    <dbReference type="NCBI Taxonomy" id="1750"/>
    <lineage>
        <taxon>Bacteria</taxon>
        <taxon>Bacillati</taxon>
        <taxon>Actinomycetota</taxon>
        <taxon>Actinomycetes</taxon>
        <taxon>Propionibacteriales</taxon>
        <taxon>Propionibacteriaceae</taxon>
        <taxon>Arachnia</taxon>
    </lineage>
</organism>
<comment type="caution">
    <text evidence="2">The sequence shown here is derived from an EMBL/GenBank/DDBJ whole genome shotgun (WGS) entry which is preliminary data.</text>
</comment>
<dbReference type="Proteomes" id="UP000280935">
    <property type="component" value="Unassembled WGS sequence"/>
</dbReference>
<feature type="compositionally biased region" description="Low complexity" evidence="1">
    <location>
        <begin position="366"/>
        <end position="405"/>
    </location>
</feature>
<dbReference type="AlphaFoldDB" id="A0A3P1WLL2"/>
<evidence type="ECO:0000256" key="1">
    <source>
        <dbReference type="SAM" id="MobiDB-lite"/>
    </source>
</evidence>
<proteinExistence type="predicted"/>
<evidence type="ECO:0000313" key="3">
    <source>
        <dbReference type="Proteomes" id="UP000280935"/>
    </source>
</evidence>
<feature type="region of interest" description="Disordered" evidence="1">
    <location>
        <begin position="366"/>
        <end position="456"/>
    </location>
</feature>
<feature type="region of interest" description="Disordered" evidence="1">
    <location>
        <begin position="165"/>
        <end position="268"/>
    </location>
</feature>
<protein>
    <submittedName>
        <fullName evidence="2">Uncharacterized protein</fullName>
    </submittedName>
</protein>
<feature type="non-terminal residue" evidence="2">
    <location>
        <position position="456"/>
    </location>
</feature>
<accession>A0A3P1WLL2</accession>
<feature type="compositionally biased region" description="Low complexity" evidence="1">
    <location>
        <begin position="175"/>
        <end position="184"/>
    </location>
</feature>
<dbReference type="EMBL" id="RQYT01000079">
    <property type="protein sequence ID" value="RRD47221.1"/>
    <property type="molecule type" value="Genomic_DNA"/>
</dbReference>
<evidence type="ECO:0000313" key="2">
    <source>
        <dbReference type="EMBL" id="RRD47221.1"/>
    </source>
</evidence>
<feature type="compositionally biased region" description="Pro residues" evidence="1">
    <location>
        <begin position="237"/>
        <end position="252"/>
    </location>
</feature>